<dbReference type="InterPro" id="IPR005515">
    <property type="entry name" value="VOMI"/>
</dbReference>
<dbReference type="OrthoDB" id="6108093at2759"/>
<proteinExistence type="predicted"/>
<dbReference type="SUPFAM" id="SSF51092">
    <property type="entry name" value="Vitelline membrane outer protein-I (VMO-I)"/>
    <property type="match status" value="1"/>
</dbReference>
<gene>
    <name evidence="2" type="ORF">MCOR_46192</name>
</gene>
<dbReference type="CDD" id="cd00220">
    <property type="entry name" value="VMO-I"/>
    <property type="match status" value="1"/>
</dbReference>
<keyword evidence="3" id="KW-1185">Reference proteome</keyword>
<sequence>MTQNKCVLYKKMLCYIDICLFVSVLLTAANGPTDVEAQIKSKVVASATAAQRILKEVLSVANGGPWGPWSGPEFCAKGYYATGYSLKIEEKQGKGDDTALNAIRLKCRKGNNSPSTGGTILAQEGRWGQWSETTDCPIGEQLVGFRLQVEARQGRGDDTAANNVNFRCRSFNGGATNIIGTEGFWGKVGAWSQTCPLGSAICGLEVRIEPNQRRGDDTALNDAKFYCCSQ</sequence>
<name>A0A6J8DYR3_MYTCO</name>
<feature type="signal peptide" evidence="1">
    <location>
        <begin position="1"/>
        <end position="37"/>
    </location>
</feature>
<protein>
    <submittedName>
        <fullName evidence="2">Vitelline membrane outer layer protein 1,Vitelline membrane outer layer protein 1 homolog</fullName>
    </submittedName>
</protein>
<evidence type="ECO:0000313" key="2">
    <source>
        <dbReference type="EMBL" id="CAC5413290.1"/>
    </source>
</evidence>
<dbReference type="Proteomes" id="UP000507470">
    <property type="component" value="Unassembled WGS sequence"/>
</dbReference>
<dbReference type="Pfam" id="PF03762">
    <property type="entry name" value="VOMI"/>
    <property type="match status" value="1"/>
</dbReference>
<keyword evidence="1" id="KW-0732">Signal</keyword>
<dbReference type="InterPro" id="IPR036706">
    <property type="entry name" value="VOMI_sf"/>
</dbReference>
<dbReference type="AlphaFoldDB" id="A0A6J8DYR3"/>
<evidence type="ECO:0000256" key="1">
    <source>
        <dbReference type="SAM" id="SignalP"/>
    </source>
</evidence>
<feature type="chain" id="PRO_5026649320" evidence="1">
    <location>
        <begin position="38"/>
        <end position="230"/>
    </location>
</feature>
<dbReference type="PANTHER" id="PTHR18841">
    <property type="entry name" value="VITELLINE MEMBRANE OUTER LAYER PROTEIN I-RELATED"/>
    <property type="match status" value="1"/>
</dbReference>
<organism evidence="2 3">
    <name type="scientific">Mytilus coruscus</name>
    <name type="common">Sea mussel</name>
    <dbReference type="NCBI Taxonomy" id="42192"/>
    <lineage>
        <taxon>Eukaryota</taxon>
        <taxon>Metazoa</taxon>
        <taxon>Spiralia</taxon>
        <taxon>Lophotrochozoa</taxon>
        <taxon>Mollusca</taxon>
        <taxon>Bivalvia</taxon>
        <taxon>Autobranchia</taxon>
        <taxon>Pteriomorphia</taxon>
        <taxon>Mytilida</taxon>
        <taxon>Mytiloidea</taxon>
        <taxon>Mytilidae</taxon>
        <taxon>Mytilinae</taxon>
        <taxon>Mytilus</taxon>
    </lineage>
</organism>
<accession>A0A6J8DYR3</accession>
<dbReference type="PANTHER" id="PTHR18841:SF0">
    <property type="entry name" value="VITELLINE MEMBRANE OUTER LAYER 1 HOMOLOG A-RELATED"/>
    <property type="match status" value="1"/>
</dbReference>
<dbReference type="GO" id="GO:0005615">
    <property type="term" value="C:extracellular space"/>
    <property type="evidence" value="ECO:0007669"/>
    <property type="project" value="TreeGrafter"/>
</dbReference>
<reference evidence="2 3" key="1">
    <citation type="submission" date="2020-06" db="EMBL/GenBank/DDBJ databases">
        <authorList>
            <person name="Li R."/>
            <person name="Bekaert M."/>
        </authorList>
    </citation>
    <scope>NUCLEOTIDE SEQUENCE [LARGE SCALE GENOMIC DNA]</scope>
    <source>
        <strain evidence="3">wild</strain>
    </source>
</reference>
<dbReference type="Gene3D" id="2.100.10.20">
    <property type="entry name" value="Vitelline membrane outer layer protein I (VOMI)"/>
    <property type="match status" value="1"/>
</dbReference>
<evidence type="ECO:0000313" key="3">
    <source>
        <dbReference type="Proteomes" id="UP000507470"/>
    </source>
</evidence>
<dbReference type="EMBL" id="CACVKT020008130">
    <property type="protein sequence ID" value="CAC5413290.1"/>
    <property type="molecule type" value="Genomic_DNA"/>
</dbReference>